<dbReference type="PANTHER" id="PTHR34216:SF3">
    <property type="entry name" value="POLY-BETA-1,6-N-ACETYL-D-GLUCOSAMINE N-DEACETYLASE"/>
    <property type="match status" value="1"/>
</dbReference>
<dbReference type="Proteomes" id="UP000463883">
    <property type="component" value="Chromosome"/>
</dbReference>
<gene>
    <name evidence="2" type="ORF">Ami3637_06030</name>
</gene>
<keyword evidence="1" id="KW-0472">Membrane</keyword>
<evidence type="ECO:0000313" key="2">
    <source>
        <dbReference type="EMBL" id="QHI72014.1"/>
    </source>
</evidence>
<keyword evidence="3" id="KW-1185">Reference proteome</keyword>
<evidence type="ECO:0000313" key="3">
    <source>
        <dbReference type="Proteomes" id="UP000463883"/>
    </source>
</evidence>
<keyword evidence="1" id="KW-0812">Transmembrane</keyword>
<feature type="transmembrane region" description="Helical" evidence="1">
    <location>
        <begin position="15"/>
        <end position="35"/>
    </location>
</feature>
<dbReference type="Gene3D" id="3.20.20.370">
    <property type="entry name" value="Glycoside hydrolase/deacetylase"/>
    <property type="match status" value="1"/>
</dbReference>
<dbReference type="PANTHER" id="PTHR34216">
    <property type="match status" value="1"/>
</dbReference>
<dbReference type="KEGG" id="amic:Ami3637_06030"/>
<evidence type="ECO:0000256" key="1">
    <source>
        <dbReference type="SAM" id="Phobius"/>
    </source>
</evidence>
<proteinExistence type="predicted"/>
<dbReference type="AlphaFoldDB" id="A0A6P1MHF1"/>
<dbReference type="InterPro" id="IPR011330">
    <property type="entry name" value="Glyco_hydro/deAcase_b/a-brl"/>
</dbReference>
<evidence type="ECO:0008006" key="4">
    <source>
        <dbReference type="Google" id="ProtNLM"/>
    </source>
</evidence>
<sequence length="429" mass="49005">MGIIKWDSDKQRSKYLKLAVAVGSIVVVALAIIIAKSAMGQDIKASAQNNTDEKSTVIAEADKLALGYFYDEALGVLQRESDLMDQSTTGDAIQLKMADIKHQKESLVKYNGVVEHVFFHSLIIYPELAFDNKGHPAQGYNMWMTTVKEFKAMLPELYKRGYVLYPLNETITVAGDGTVSPKDIYLPKGKKPLVISIDDVNYYDYMKPDGFANRLVIGPDKRVWTEVITPQGETKITRDGDVMPILDDFVAKYPDFSWKGTKGVIALTGYQGALGYRITDGLPEEPKWQQEVKAVADNLKAEGWLFACHSYTHNGYFRTGKVTMAQMKYDTDRWKQKIAPWVGETNIYISPFGWHWNNKNPIHRYIADSGYKIFCPVDISRKTIFYKDIMVMPRVNLDDYTMQKRPEFLNQYYFDVNKVYDKSRPAVNY</sequence>
<dbReference type="SUPFAM" id="SSF88713">
    <property type="entry name" value="Glycoside hydrolase/deacetylase"/>
    <property type="match status" value="1"/>
</dbReference>
<organism evidence="2 3">
    <name type="scientific">Aminipila terrae</name>
    <dbReference type="NCBI Taxonomy" id="2697030"/>
    <lineage>
        <taxon>Bacteria</taxon>
        <taxon>Bacillati</taxon>
        <taxon>Bacillota</taxon>
        <taxon>Clostridia</taxon>
        <taxon>Peptostreptococcales</taxon>
        <taxon>Anaerovoracaceae</taxon>
        <taxon>Aminipila</taxon>
    </lineage>
</organism>
<keyword evidence="1" id="KW-1133">Transmembrane helix</keyword>
<accession>A0A6P1MHF1</accession>
<name>A0A6P1MHF1_9FIRM</name>
<dbReference type="InterPro" id="IPR051398">
    <property type="entry name" value="Polysacch_Deacetylase"/>
</dbReference>
<reference evidence="2 3" key="1">
    <citation type="submission" date="2020-01" db="EMBL/GenBank/DDBJ databases">
        <title>Genomic analysis of Aminipila sp. CBA3637.</title>
        <authorList>
            <person name="Kim Y.B."/>
            <person name="Roh S.W."/>
        </authorList>
    </citation>
    <scope>NUCLEOTIDE SEQUENCE [LARGE SCALE GENOMIC DNA]</scope>
    <source>
        <strain evidence="2 3">CBA3637</strain>
    </source>
</reference>
<dbReference type="RefSeq" id="WP_162361784.1">
    <property type="nucleotide sequence ID" value="NZ_CP047591.1"/>
</dbReference>
<dbReference type="EMBL" id="CP047591">
    <property type="protein sequence ID" value="QHI72014.1"/>
    <property type="molecule type" value="Genomic_DNA"/>
</dbReference>
<dbReference type="GO" id="GO:0005975">
    <property type="term" value="P:carbohydrate metabolic process"/>
    <property type="evidence" value="ECO:0007669"/>
    <property type="project" value="InterPro"/>
</dbReference>
<protein>
    <recommendedName>
        <fullName evidence="4">Polysaccharide deacetylase</fullName>
    </recommendedName>
</protein>